<protein>
    <submittedName>
        <fullName evidence="1">Uncharacterized protein</fullName>
    </submittedName>
</protein>
<organism evidence="1 2">
    <name type="scientific">Solirubrobacter ginsenosidimutans</name>
    <dbReference type="NCBI Taxonomy" id="490573"/>
    <lineage>
        <taxon>Bacteria</taxon>
        <taxon>Bacillati</taxon>
        <taxon>Actinomycetota</taxon>
        <taxon>Thermoleophilia</taxon>
        <taxon>Solirubrobacterales</taxon>
        <taxon>Solirubrobacteraceae</taxon>
        <taxon>Solirubrobacter</taxon>
    </lineage>
</organism>
<sequence>GTLEDPDVVLTRTPLELDERGFKKLNKLLAKTHEQTLAIAAESAARQAEEVFPTELGMLHFKRG</sequence>
<accession>A0A9X3N2Z5</accession>
<dbReference type="RefSeq" id="WP_270046764.1">
    <property type="nucleotide sequence ID" value="NZ_JAPDOD010000139.1"/>
</dbReference>
<gene>
    <name evidence="1" type="ORF">OM076_44690</name>
</gene>
<proteinExistence type="predicted"/>
<name>A0A9X3N2Z5_9ACTN</name>
<evidence type="ECO:0000313" key="2">
    <source>
        <dbReference type="Proteomes" id="UP001149140"/>
    </source>
</evidence>
<evidence type="ECO:0000313" key="1">
    <source>
        <dbReference type="EMBL" id="MDA0167440.1"/>
    </source>
</evidence>
<comment type="caution">
    <text evidence="1">The sequence shown here is derived from an EMBL/GenBank/DDBJ whole genome shotgun (WGS) entry which is preliminary data.</text>
</comment>
<reference evidence="1" key="1">
    <citation type="submission" date="2022-10" db="EMBL/GenBank/DDBJ databases">
        <title>The WGS of Solirubrobacter ginsenosidimutans DSM 21036.</title>
        <authorList>
            <person name="Jiang Z."/>
        </authorList>
    </citation>
    <scope>NUCLEOTIDE SEQUENCE</scope>
    <source>
        <strain evidence="1">DSM 21036</strain>
    </source>
</reference>
<keyword evidence="2" id="KW-1185">Reference proteome</keyword>
<dbReference type="AlphaFoldDB" id="A0A9X3N2Z5"/>
<feature type="non-terminal residue" evidence="1">
    <location>
        <position position="1"/>
    </location>
</feature>
<dbReference type="EMBL" id="JAPDOD010000139">
    <property type="protein sequence ID" value="MDA0167440.1"/>
    <property type="molecule type" value="Genomic_DNA"/>
</dbReference>
<dbReference type="Proteomes" id="UP001149140">
    <property type="component" value="Unassembled WGS sequence"/>
</dbReference>